<gene>
    <name evidence="1" type="ORF">LIER_31316</name>
</gene>
<dbReference type="PANTHER" id="PTHR42648">
    <property type="entry name" value="TRANSPOSASE, PUTATIVE-RELATED"/>
    <property type="match status" value="1"/>
</dbReference>
<dbReference type="InterPro" id="IPR012337">
    <property type="entry name" value="RNaseH-like_sf"/>
</dbReference>
<keyword evidence="2" id="KW-1185">Reference proteome</keyword>
<dbReference type="InterPro" id="IPR036397">
    <property type="entry name" value="RNaseH_sf"/>
</dbReference>
<dbReference type="GO" id="GO:0003676">
    <property type="term" value="F:nucleic acid binding"/>
    <property type="evidence" value="ECO:0007669"/>
    <property type="project" value="InterPro"/>
</dbReference>
<dbReference type="SUPFAM" id="SSF53098">
    <property type="entry name" value="Ribonuclease H-like"/>
    <property type="match status" value="1"/>
</dbReference>
<dbReference type="Gene3D" id="3.30.420.10">
    <property type="entry name" value="Ribonuclease H-like superfamily/Ribonuclease H"/>
    <property type="match status" value="2"/>
</dbReference>
<dbReference type="InterPro" id="IPR039537">
    <property type="entry name" value="Retrotran_Ty1/copia-like"/>
</dbReference>
<proteinExistence type="predicted"/>
<name>A0AAV3RUD8_LITER</name>
<evidence type="ECO:0000313" key="1">
    <source>
        <dbReference type="EMBL" id="GAA0184002.1"/>
    </source>
</evidence>
<sequence>MDLMGPMKVKNIGGKKYVYVCVDDFSRYTWVEFIREKSYTFENAIVERKNMTLQEMARVMLHAKKIPVKCWAEAINKACHIITLRPGQLDEGMTTKKKDKVDYRKMAGLLRETCFIFKVKPIDVKVALLDEQ</sequence>
<dbReference type="PANTHER" id="PTHR42648:SF21">
    <property type="entry name" value="CYSTEINE-RICH RLK (RECEPTOR-LIKE PROTEIN KINASE) 8"/>
    <property type="match status" value="1"/>
</dbReference>
<accession>A0AAV3RUD8</accession>
<dbReference type="EMBL" id="BAABME010011588">
    <property type="protein sequence ID" value="GAA0184002.1"/>
    <property type="molecule type" value="Genomic_DNA"/>
</dbReference>
<organism evidence="1 2">
    <name type="scientific">Lithospermum erythrorhizon</name>
    <name type="common">Purple gromwell</name>
    <name type="synonym">Lithospermum officinale var. erythrorhizon</name>
    <dbReference type="NCBI Taxonomy" id="34254"/>
    <lineage>
        <taxon>Eukaryota</taxon>
        <taxon>Viridiplantae</taxon>
        <taxon>Streptophyta</taxon>
        <taxon>Embryophyta</taxon>
        <taxon>Tracheophyta</taxon>
        <taxon>Spermatophyta</taxon>
        <taxon>Magnoliopsida</taxon>
        <taxon>eudicotyledons</taxon>
        <taxon>Gunneridae</taxon>
        <taxon>Pentapetalae</taxon>
        <taxon>asterids</taxon>
        <taxon>lamiids</taxon>
        <taxon>Boraginales</taxon>
        <taxon>Boraginaceae</taxon>
        <taxon>Boraginoideae</taxon>
        <taxon>Lithospermeae</taxon>
        <taxon>Lithospermum</taxon>
    </lineage>
</organism>
<reference evidence="1 2" key="1">
    <citation type="submission" date="2024-01" db="EMBL/GenBank/DDBJ databases">
        <title>The complete chloroplast genome sequence of Lithospermum erythrorhizon: insights into the phylogenetic relationship among Boraginaceae species and the maternal lineages of purple gromwells.</title>
        <authorList>
            <person name="Okada T."/>
            <person name="Watanabe K."/>
        </authorList>
    </citation>
    <scope>NUCLEOTIDE SEQUENCE [LARGE SCALE GENOMIC DNA]</scope>
</reference>
<dbReference type="AlphaFoldDB" id="A0AAV3RUD8"/>
<evidence type="ECO:0000313" key="2">
    <source>
        <dbReference type="Proteomes" id="UP001454036"/>
    </source>
</evidence>
<protein>
    <recommendedName>
        <fullName evidence="3">Gag-pol polyprotein</fullName>
    </recommendedName>
</protein>
<evidence type="ECO:0008006" key="3">
    <source>
        <dbReference type="Google" id="ProtNLM"/>
    </source>
</evidence>
<dbReference type="Proteomes" id="UP001454036">
    <property type="component" value="Unassembled WGS sequence"/>
</dbReference>
<comment type="caution">
    <text evidence="1">The sequence shown here is derived from an EMBL/GenBank/DDBJ whole genome shotgun (WGS) entry which is preliminary data.</text>
</comment>